<evidence type="ECO:0000256" key="1">
    <source>
        <dbReference type="SAM" id="Phobius"/>
    </source>
</evidence>
<keyword evidence="3" id="KW-0378">Hydrolase</keyword>
<keyword evidence="1" id="KW-1133">Transmembrane helix</keyword>
<keyword evidence="3" id="KW-0614">Plasmid</keyword>
<dbReference type="InterPro" id="IPR011856">
    <property type="entry name" value="tRNA_endonuc-like_dom_sf"/>
</dbReference>
<dbReference type="AlphaFoldDB" id="C7P9Q7"/>
<keyword evidence="1" id="KW-0472">Membrane</keyword>
<dbReference type="InterPro" id="IPR011335">
    <property type="entry name" value="Restrct_endonuc-II-like"/>
</dbReference>
<organism evidence="3 4">
    <name type="scientific">Methanocaldococcus fervens (strain DSM 4213 / JCM 15782 / AG86)</name>
    <name type="common">Methanococcus fervens</name>
    <dbReference type="NCBI Taxonomy" id="573064"/>
    <lineage>
        <taxon>Archaea</taxon>
        <taxon>Methanobacteriati</taxon>
        <taxon>Methanobacteriota</taxon>
        <taxon>Methanomada group</taxon>
        <taxon>Methanococci</taxon>
        <taxon>Methanococcales</taxon>
        <taxon>Methanocaldococcaceae</taxon>
        <taxon>Methanocaldococcus</taxon>
    </lineage>
</organism>
<reference evidence="3" key="1">
    <citation type="submission" date="2009-08" db="EMBL/GenBank/DDBJ databases">
        <title>Complete sequence of plasmid of Methanocaldococcus fervens AG86.</title>
        <authorList>
            <consortium name="US DOE Joint Genome Institute"/>
            <person name="Lucas S."/>
            <person name="Copeland A."/>
            <person name="Lapidus A."/>
            <person name="Glavina del Rio T."/>
            <person name="Tice H."/>
            <person name="Bruce D."/>
            <person name="Goodwin L."/>
            <person name="Pitluck S."/>
            <person name="Chertkov O."/>
            <person name="Detter J.C."/>
            <person name="Han C."/>
            <person name="Tapia R."/>
            <person name="Larimer F."/>
            <person name="Land M."/>
            <person name="Hauser L."/>
            <person name="Kyrpides N."/>
            <person name="Ovchinnikova G."/>
            <person name="Lupa-Sieprawska M."/>
            <person name="Whitman W.B."/>
        </authorList>
    </citation>
    <scope>NUCLEOTIDE SEQUENCE [LARGE SCALE GENOMIC DNA]</scope>
    <source>
        <strain evidence="3">AG86</strain>
        <plasmid evidence="3">pMEFER01</plasmid>
    </source>
</reference>
<keyword evidence="1" id="KW-0812">Transmembrane</keyword>
<dbReference type="EMBL" id="CP001697">
    <property type="protein sequence ID" value="ACV25414.1"/>
    <property type="molecule type" value="Genomic_DNA"/>
</dbReference>
<dbReference type="InterPro" id="IPR052906">
    <property type="entry name" value="Type_IV_Methyl-Rstrct_Enzyme"/>
</dbReference>
<dbReference type="InterPro" id="IPR007560">
    <property type="entry name" value="Restrct_endonuc_IV_Mrr"/>
</dbReference>
<keyword evidence="3" id="KW-0255">Endonuclease</keyword>
<dbReference type="RefSeq" id="WP_012795058.1">
    <property type="nucleotide sequence ID" value="NC_013157.1"/>
</dbReference>
<evidence type="ECO:0000313" key="3">
    <source>
        <dbReference type="EMBL" id="ACV25414.1"/>
    </source>
</evidence>
<dbReference type="PANTHER" id="PTHR30015:SF7">
    <property type="entry name" value="TYPE IV METHYL-DIRECTED RESTRICTION ENZYME ECOKMRR"/>
    <property type="match status" value="1"/>
</dbReference>
<evidence type="ECO:0000313" key="4">
    <source>
        <dbReference type="Proteomes" id="UP000001495"/>
    </source>
</evidence>
<dbReference type="KEGG" id="mfe:Mefer_1611"/>
<sequence length="457" mass="52693">MDKAKRGRYFDLDALNGYEFEEFVARLLRMMGYEDVQVTQRTGDKGKDIIAYSNHGKPFKYKVIVECKHTKSVGRPVIQKLQGALLHELGDDPYIKGIIVTSGKFTKEAIEYTEEINKKHGSWMEIELIDGRKLYELCKKHGIKIVSGNIQVVSDITFKHLPKEEVKKRTIGELETIKGIEKTTYQVKTWKSYYPYYCVRYSVHSQVCTKVGCIYEVNVDDELLFVDGVTGKVLDNLPHGFFKFSPENLTKIPEDEKNLIRPFNFSVDELEQKVIDSIINKYTKEVVYRGKNNVEYRKVCSPKKKDILIKESCPIYLPQYTNSIKIQETNYNQSIVANERDIFKISDDLAFCKVCGETIPIGERYVCPVCGKVLGPCHVIFDYLDGTPVCPDHAVPRKLYLQTIYFASKENLEKFNNMWATMSEWERITTDTTLMKVLIVIGFVMLLYLIKILGGLF</sequence>
<geneLocation type="plasmid" evidence="3 4">
    <name>pMEFER01</name>
</geneLocation>
<name>C7P9Q7_METFA</name>
<dbReference type="Pfam" id="PF04471">
    <property type="entry name" value="Mrr_cat"/>
    <property type="match status" value="1"/>
</dbReference>
<dbReference type="GO" id="GO:0009307">
    <property type="term" value="P:DNA restriction-modification system"/>
    <property type="evidence" value="ECO:0007669"/>
    <property type="project" value="InterPro"/>
</dbReference>
<dbReference type="PANTHER" id="PTHR30015">
    <property type="entry name" value="MRR RESTRICTION SYSTEM PROTEIN"/>
    <property type="match status" value="1"/>
</dbReference>
<feature type="transmembrane region" description="Helical" evidence="1">
    <location>
        <begin position="437"/>
        <end position="456"/>
    </location>
</feature>
<dbReference type="GO" id="GO:0003677">
    <property type="term" value="F:DNA binding"/>
    <property type="evidence" value="ECO:0007669"/>
    <property type="project" value="InterPro"/>
</dbReference>
<feature type="domain" description="Restriction endonuclease type IV Mrr" evidence="2">
    <location>
        <begin position="12"/>
        <end position="138"/>
    </location>
</feature>
<protein>
    <submittedName>
        <fullName evidence="3">Restriction endonuclease</fullName>
    </submittedName>
</protein>
<dbReference type="OrthoDB" id="144520at2157"/>
<dbReference type="GeneID" id="8366319"/>
<dbReference type="HOGENOM" id="CLU_606365_0_0_2"/>
<dbReference type="SUPFAM" id="SSF52980">
    <property type="entry name" value="Restriction endonuclease-like"/>
    <property type="match status" value="1"/>
</dbReference>
<dbReference type="eggNOG" id="arCOG02777">
    <property type="taxonomic scope" value="Archaea"/>
</dbReference>
<keyword evidence="3" id="KW-0540">Nuclease</keyword>
<gene>
    <name evidence="3" type="ORF">Mefer_1611</name>
</gene>
<dbReference type="Gene3D" id="3.40.1350.10">
    <property type="match status" value="1"/>
</dbReference>
<evidence type="ECO:0000259" key="2">
    <source>
        <dbReference type="Pfam" id="PF04471"/>
    </source>
</evidence>
<accession>C7P9Q7</accession>
<dbReference type="Proteomes" id="UP000001495">
    <property type="component" value="Plasmid pMEFER01"/>
</dbReference>
<keyword evidence="4" id="KW-1185">Reference proteome</keyword>
<proteinExistence type="predicted"/>
<dbReference type="GO" id="GO:0015666">
    <property type="term" value="F:restriction endodeoxyribonuclease activity"/>
    <property type="evidence" value="ECO:0007669"/>
    <property type="project" value="TreeGrafter"/>
</dbReference>